<dbReference type="OrthoDB" id="18413at10239"/>
<evidence type="ECO:0000313" key="1">
    <source>
        <dbReference type="EMBL" id="AII27599.1"/>
    </source>
</evidence>
<organism evidence="1 2">
    <name type="scientific">Escherichia phage Av-05</name>
    <dbReference type="NCBI Taxonomy" id="1527519"/>
    <lineage>
        <taxon>Viruses</taxon>
        <taxon>Duplodnaviria</taxon>
        <taxon>Heunggongvirae</taxon>
        <taxon>Uroviricota</taxon>
        <taxon>Caudoviricetes</taxon>
        <taxon>Vequintavirinae</taxon>
        <taxon>Avunavirus</taxon>
        <taxon>Avunavirus Av05</taxon>
    </lineage>
</organism>
<dbReference type="GeneID" id="22475397"/>
<dbReference type="KEGG" id="vg:22475397"/>
<sequence>MTVKIPKGGRPDRNACDMRVRVGRMCLIYGITYPPMVRLNGKICKVIDIPKDNTTRFLCKVKDEEKGF</sequence>
<dbReference type="RefSeq" id="YP_009111130.1">
    <property type="nucleotide sequence ID" value="NC_025830.1"/>
</dbReference>
<dbReference type="Proteomes" id="UP000028961">
    <property type="component" value="Segment"/>
</dbReference>
<name>A0A076GCI0_9CAUD</name>
<reference evidence="1 2" key="1">
    <citation type="journal article" date="2015" name="Genome Announc.">
        <title>Genomic Analysis of Broad-Host-Range Enterobacteriophage Av-05.</title>
        <authorList>
            <person name="Amarillas L."/>
            <person name="Lopez-Cuevas O."/>
            <person name="Leon-Felix J."/>
            <person name="Castro-Del Campo N."/>
            <person name="Gerba C.P."/>
            <person name="Chaidez C."/>
        </authorList>
    </citation>
    <scope>NUCLEOTIDE SEQUENCE [LARGE SCALE GENOMIC DNA]</scope>
</reference>
<proteinExistence type="predicted"/>
<dbReference type="EMBL" id="KM190144">
    <property type="protein sequence ID" value="AII27599.1"/>
    <property type="molecule type" value="Genomic_DNA"/>
</dbReference>
<gene>
    <name evidence="1" type="ORF">Av05_0056</name>
</gene>
<evidence type="ECO:0000313" key="2">
    <source>
        <dbReference type="Proteomes" id="UP000028961"/>
    </source>
</evidence>
<accession>A0A076GCI0</accession>
<keyword evidence="2" id="KW-1185">Reference proteome</keyword>
<protein>
    <submittedName>
        <fullName evidence="1">Uncharacterized protein</fullName>
    </submittedName>
</protein>